<dbReference type="SUPFAM" id="SSF48452">
    <property type="entry name" value="TPR-like"/>
    <property type="match status" value="1"/>
</dbReference>
<evidence type="ECO:0000256" key="2">
    <source>
        <dbReference type="ARBA" id="ARBA00022803"/>
    </source>
</evidence>
<dbReference type="SMART" id="SM00028">
    <property type="entry name" value="TPR"/>
    <property type="match status" value="3"/>
</dbReference>
<dbReference type="InterPro" id="IPR011990">
    <property type="entry name" value="TPR-like_helical_dom_sf"/>
</dbReference>
<gene>
    <name evidence="3" type="ORF">C8Q71DRAFT_881039</name>
</gene>
<evidence type="ECO:0000256" key="1">
    <source>
        <dbReference type="ARBA" id="ARBA00022737"/>
    </source>
</evidence>
<dbReference type="PANTHER" id="PTHR22904:SF523">
    <property type="entry name" value="STRESS-INDUCED-PHOSPHOPROTEIN 1"/>
    <property type="match status" value="1"/>
</dbReference>
<sequence>MASRLGVLSNQEALERLPPDAQAVMRVKFMKSYYEQESKLDPSTLMRHMSSLDPADMQVVASAFAGLEPSDGQLSAFDYTKAPMRRDSYWLMQSYPTGFQGIENPDHCSTKYFPGSIPIYEVTINDDQYMILLQEQCPEDGEPPSDLLLKYLKRAIASPLLPKTPSLPNVLWFHRDLSRHIDAFCPFLETLPAPFSWRVQPPDEGGDTSAYGGVDMSSIARSIRRAEEEKRLGNAAFGRKNCTTAIKHYSKAHDLLTDAGSRDPTDEEKPDLNRSLAICLANRAAVWVMEGPHHNPEAALQDAKQATEFYPDYGKAYYRQAKAYSLKGARDKSINVLVRALKRPKLASDEGLIEALADAYGGIPESPDELRLFCHRLFIDRNGDRRARNVPGFVRKVDAHVQKILGPDFSATAV</sequence>
<dbReference type="InterPro" id="IPR019734">
    <property type="entry name" value="TPR_rpt"/>
</dbReference>
<name>A0ABQ8K4D8_9APHY</name>
<dbReference type="PANTHER" id="PTHR22904">
    <property type="entry name" value="TPR REPEAT CONTAINING PROTEIN"/>
    <property type="match status" value="1"/>
</dbReference>
<keyword evidence="1" id="KW-0677">Repeat</keyword>
<proteinExistence type="predicted"/>
<evidence type="ECO:0000313" key="4">
    <source>
        <dbReference type="Proteomes" id="UP000814176"/>
    </source>
</evidence>
<comment type="caution">
    <text evidence="3">The sequence shown here is derived from an EMBL/GenBank/DDBJ whole genome shotgun (WGS) entry which is preliminary data.</text>
</comment>
<accession>A0ABQ8K4D8</accession>
<dbReference type="Gene3D" id="1.25.40.10">
    <property type="entry name" value="Tetratricopeptide repeat domain"/>
    <property type="match status" value="1"/>
</dbReference>
<dbReference type="Proteomes" id="UP000814176">
    <property type="component" value="Unassembled WGS sequence"/>
</dbReference>
<keyword evidence="2" id="KW-0802">TPR repeat</keyword>
<dbReference type="GeneID" id="72009215"/>
<reference evidence="3 4" key="1">
    <citation type="journal article" date="2021" name="Environ. Microbiol.">
        <title>Gene family expansions and transcriptome signatures uncover fungal adaptations to wood decay.</title>
        <authorList>
            <person name="Hage H."/>
            <person name="Miyauchi S."/>
            <person name="Viragh M."/>
            <person name="Drula E."/>
            <person name="Min B."/>
            <person name="Chaduli D."/>
            <person name="Navarro D."/>
            <person name="Favel A."/>
            <person name="Norest M."/>
            <person name="Lesage-Meessen L."/>
            <person name="Balint B."/>
            <person name="Merenyi Z."/>
            <person name="de Eugenio L."/>
            <person name="Morin E."/>
            <person name="Martinez A.T."/>
            <person name="Baldrian P."/>
            <person name="Stursova M."/>
            <person name="Martinez M.J."/>
            <person name="Novotny C."/>
            <person name="Magnuson J.K."/>
            <person name="Spatafora J.W."/>
            <person name="Maurice S."/>
            <person name="Pangilinan J."/>
            <person name="Andreopoulos W."/>
            <person name="LaButti K."/>
            <person name="Hundley H."/>
            <person name="Na H."/>
            <person name="Kuo A."/>
            <person name="Barry K."/>
            <person name="Lipzen A."/>
            <person name="Henrissat B."/>
            <person name="Riley R."/>
            <person name="Ahrendt S."/>
            <person name="Nagy L.G."/>
            <person name="Grigoriev I.V."/>
            <person name="Martin F."/>
            <person name="Rosso M.N."/>
        </authorList>
    </citation>
    <scope>NUCLEOTIDE SEQUENCE [LARGE SCALE GENOMIC DNA]</scope>
    <source>
        <strain evidence="3 4">CIRM-BRFM 1785</strain>
    </source>
</reference>
<organism evidence="3 4">
    <name type="scientific">Rhodofomes roseus</name>
    <dbReference type="NCBI Taxonomy" id="34475"/>
    <lineage>
        <taxon>Eukaryota</taxon>
        <taxon>Fungi</taxon>
        <taxon>Dikarya</taxon>
        <taxon>Basidiomycota</taxon>
        <taxon>Agaricomycotina</taxon>
        <taxon>Agaricomycetes</taxon>
        <taxon>Polyporales</taxon>
        <taxon>Rhodofomes</taxon>
    </lineage>
</organism>
<dbReference type="EMBL" id="JADCUA010000024">
    <property type="protein sequence ID" value="KAH9831776.1"/>
    <property type="molecule type" value="Genomic_DNA"/>
</dbReference>
<protein>
    <recommendedName>
        <fullName evidence="5">Tetratricopeptide repeat protein</fullName>
    </recommendedName>
</protein>
<keyword evidence="4" id="KW-1185">Reference proteome</keyword>
<evidence type="ECO:0008006" key="5">
    <source>
        <dbReference type="Google" id="ProtNLM"/>
    </source>
</evidence>
<dbReference type="RefSeq" id="XP_047774873.1">
    <property type="nucleotide sequence ID" value="XM_047928483.1"/>
</dbReference>
<evidence type="ECO:0000313" key="3">
    <source>
        <dbReference type="EMBL" id="KAH9831776.1"/>
    </source>
</evidence>